<keyword evidence="4" id="KW-0812">Transmembrane</keyword>
<dbReference type="InterPro" id="IPR026055">
    <property type="entry name" value="FAR"/>
</dbReference>
<evidence type="ECO:0000256" key="3">
    <source>
        <dbReference type="ARBA" id="ARBA00023098"/>
    </source>
</evidence>
<feature type="domain" description="Thioester reductase (TE)" evidence="6">
    <location>
        <begin position="27"/>
        <end position="299"/>
    </location>
</feature>
<comment type="function">
    <text evidence="4">Catalyzes the reduction of fatty acyl-CoA to fatty alcohols.</text>
</comment>
<evidence type="ECO:0000256" key="2">
    <source>
        <dbReference type="ARBA" id="ARBA00022516"/>
    </source>
</evidence>
<name>A0A8D7ZSU0_CULPI</name>
<keyword evidence="4" id="KW-0472">Membrane</keyword>
<dbReference type="CDD" id="cd05236">
    <property type="entry name" value="FAR-N_SDR_e"/>
    <property type="match status" value="1"/>
</dbReference>
<dbReference type="Gene3D" id="3.40.50.720">
    <property type="entry name" value="NAD(P)-binding Rossmann-like Domain"/>
    <property type="match status" value="1"/>
</dbReference>
<dbReference type="EC" id="1.2.1.84" evidence="4"/>
<dbReference type="CDD" id="cd09071">
    <property type="entry name" value="FAR_C"/>
    <property type="match status" value="1"/>
</dbReference>
<feature type="transmembrane region" description="Helical" evidence="4">
    <location>
        <begin position="370"/>
        <end position="388"/>
    </location>
</feature>
<dbReference type="GO" id="GO:0080019">
    <property type="term" value="F:alcohol-forming very long-chain fatty acyl-CoA reductase activity"/>
    <property type="evidence" value="ECO:0007669"/>
    <property type="project" value="InterPro"/>
</dbReference>
<dbReference type="PANTHER" id="PTHR11011">
    <property type="entry name" value="MALE STERILITY PROTEIN 2-RELATED"/>
    <property type="match status" value="1"/>
</dbReference>
<keyword evidence="4" id="KW-0560">Oxidoreductase</keyword>
<dbReference type="GO" id="GO:0035336">
    <property type="term" value="P:long-chain fatty-acyl-CoA metabolic process"/>
    <property type="evidence" value="ECO:0007669"/>
    <property type="project" value="TreeGrafter"/>
</dbReference>
<reference evidence="7" key="1">
    <citation type="submission" date="2021-05" db="EMBL/GenBank/DDBJ databases">
        <authorList>
            <person name="Alioto T."/>
            <person name="Alioto T."/>
            <person name="Gomez Garrido J."/>
        </authorList>
    </citation>
    <scope>NUCLEOTIDE SEQUENCE</scope>
</reference>
<dbReference type="SUPFAM" id="SSF51735">
    <property type="entry name" value="NAD(P)-binding Rossmann-fold domains"/>
    <property type="match status" value="1"/>
</dbReference>
<proteinExistence type="inferred from homology"/>
<sequence length="474" mass="53556">MGDIIVSGPTGRPSSVVNFYKDSVVLITGGTGFIGKVLIEKILRCFEVKRIYLLLREKRNVKAADRLKEIFQEPLFDTIRNNHRDPAGTFAKVVAINTNFTQDQIISESDRELLLSEVTVVLNVMASVKFNECIEAALETNVICSRKLFDMASRMKHLKSIVHVSTFYSTCDRSDIKEQISNDIPFGGHDNILQILSHLQEQEKVQLTPLILGKMPNSYTFSKKCAEVMIQNHYNHLPIAIFRPPIVVSAYQEPIPGWVDNFNGLSGMCVALIQGHVYRGYGDPSYRCHTVPVDYCVSALLTVAAEAAAERAEVPEQRKVPVINFATDANTMLWGEFGREAAAGCETVLGRFFGRYALGVTTSRFVHRLFVWWFILQAAFADLMLVLVGKKRKHLCMVNRIMALEEAACHFSQHSWSAENANMRAIWANLSAEDRKVLPFDIDSLDWKDYFRHFLPGIKAALERCLQRRKSKCA</sequence>
<accession>A0A8D7ZSU0</accession>
<dbReference type="Pfam" id="PF03015">
    <property type="entry name" value="Sterile"/>
    <property type="match status" value="1"/>
</dbReference>
<evidence type="ECO:0000259" key="5">
    <source>
        <dbReference type="Pfam" id="PF03015"/>
    </source>
</evidence>
<evidence type="ECO:0000259" key="6">
    <source>
        <dbReference type="Pfam" id="PF07993"/>
    </source>
</evidence>
<feature type="domain" description="Fatty acyl-CoA reductase C-terminal" evidence="5">
    <location>
        <begin position="375"/>
        <end position="460"/>
    </location>
</feature>
<evidence type="ECO:0000313" key="7">
    <source>
        <dbReference type="EMBL" id="CAG6443776.1"/>
    </source>
</evidence>
<organism evidence="7">
    <name type="scientific">Culex pipiens</name>
    <name type="common">House mosquito</name>
    <dbReference type="NCBI Taxonomy" id="7175"/>
    <lineage>
        <taxon>Eukaryota</taxon>
        <taxon>Metazoa</taxon>
        <taxon>Ecdysozoa</taxon>
        <taxon>Arthropoda</taxon>
        <taxon>Hexapoda</taxon>
        <taxon>Insecta</taxon>
        <taxon>Pterygota</taxon>
        <taxon>Neoptera</taxon>
        <taxon>Endopterygota</taxon>
        <taxon>Diptera</taxon>
        <taxon>Nematocera</taxon>
        <taxon>Culicoidea</taxon>
        <taxon>Culicidae</taxon>
        <taxon>Culicinae</taxon>
        <taxon>Culicini</taxon>
        <taxon>Culex</taxon>
        <taxon>Culex</taxon>
    </lineage>
</organism>
<dbReference type="GO" id="GO:0005777">
    <property type="term" value="C:peroxisome"/>
    <property type="evidence" value="ECO:0007669"/>
    <property type="project" value="TreeGrafter"/>
</dbReference>
<keyword evidence="2 4" id="KW-0444">Lipid biosynthesis</keyword>
<comment type="similarity">
    <text evidence="1 4">Belongs to the fatty acyl-CoA reductase family.</text>
</comment>
<dbReference type="AlphaFoldDB" id="A0A8D7ZSU0"/>
<keyword evidence="4" id="KW-1133">Transmembrane helix</keyword>
<dbReference type="PANTHER" id="PTHR11011:SF81">
    <property type="entry name" value="FATTY ACYL-COA REDUCTASE"/>
    <property type="match status" value="1"/>
</dbReference>
<keyword evidence="3 4" id="KW-0443">Lipid metabolism</keyword>
<keyword evidence="4" id="KW-0521">NADP</keyword>
<dbReference type="InterPro" id="IPR013120">
    <property type="entry name" value="FAR_NAD-bd"/>
</dbReference>
<dbReference type="GO" id="GO:0102965">
    <property type="term" value="F:alcohol-forming long-chain fatty acyl-CoA reductase activity"/>
    <property type="evidence" value="ECO:0007669"/>
    <property type="project" value="UniProtKB-EC"/>
</dbReference>
<protein>
    <recommendedName>
        <fullName evidence="4">Fatty acyl-CoA reductase</fullName>
        <ecNumber evidence="4">1.2.1.84</ecNumber>
    </recommendedName>
</protein>
<dbReference type="Pfam" id="PF07993">
    <property type="entry name" value="NAD_binding_4"/>
    <property type="match status" value="1"/>
</dbReference>
<evidence type="ECO:0000256" key="1">
    <source>
        <dbReference type="ARBA" id="ARBA00005928"/>
    </source>
</evidence>
<dbReference type="InterPro" id="IPR036291">
    <property type="entry name" value="NAD(P)-bd_dom_sf"/>
</dbReference>
<dbReference type="InterPro" id="IPR033640">
    <property type="entry name" value="FAR_C"/>
</dbReference>
<dbReference type="EMBL" id="HBUE01001136">
    <property type="protein sequence ID" value="CAG6443776.1"/>
    <property type="molecule type" value="Transcribed_RNA"/>
</dbReference>
<evidence type="ECO:0000256" key="4">
    <source>
        <dbReference type="RuleBase" id="RU363097"/>
    </source>
</evidence>
<comment type="catalytic activity">
    <reaction evidence="4">
        <text>a long-chain fatty acyl-CoA + 2 NADPH + 2 H(+) = a long-chain primary fatty alcohol + 2 NADP(+) + CoA</text>
        <dbReference type="Rhea" id="RHEA:52716"/>
        <dbReference type="ChEBI" id="CHEBI:15378"/>
        <dbReference type="ChEBI" id="CHEBI:57287"/>
        <dbReference type="ChEBI" id="CHEBI:57783"/>
        <dbReference type="ChEBI" id="CHEBI:58349"/>
        <dbReference type="ChEBI" id="CHEBI:77396"/>
        <dbReference type="ChEBI" id="CHEBI:83139"/>
        <dbReference type="EC" id="1.2.1.84"/>
    </reaction>
</comment>